<dbReference type="FunFam" id="4.10.400.10:FF:000005">
    <property type="entry name" value="low-density lipoprotein receptor-related protein 1B"/>
    <property type="match status" value="1"/>
</dbReference>
<dbReference type="FunFam" id="2.120.10.30:FF:000241">
    <property type="entry name" value="Low-density lipoprotein receptor-related protein 6"/>
    <property type="match status" value="1"/>
</dbReference>
<dbReference type="PANTHER" id="PTHR12106:SF27">
    <property type="entry name" value="SORTILIN-RELATED RECEPTOR"/>
    <property type="match status" value="1"/>
</dbReference>
<dbReference type="Gene3D" id="4.10.400.10">
    <property type="entry name" value="Low-density Lipoprotein Receptor"/>
    <property type="match status" value="7"/>
</dbReference>
<feature type="chain" id="PRO_5019868993" description="VPS10 domain-containing protein" evidence="19">
    <location>
        <begin position="28"/>
        <end position="1521"/>
    </location>
</feature>
<keyword evidence="6" id="KW-0254">Endocytosis</keyword>
<feature type="repeat" description="LDL-receptor class B" evidence="18">
    <location>
        <begin position="842"/>
        <end position="885"/>
    </location>
</feature>
<dbReference type="CDD" id="cd00112">
    <property type="entry name" value="LDLa"/>
    <property type="match status" value="6"/>
</dbReference>
<feature type="disulfide bond" evidence="17">
    <location>
        <begin position="1479"/>
        <end position="1491"/>
    </location>
</feature>
<evidence type="ECO:0000256" key="11">
    <source>
        <dbReference type="ARBA" id="ARBA00022824"/>
    </source>
</evidence>
<evidence type="ECO:0000256" key="18">
    <source>
        <dbReference type="PROSITE-ProRule" id="PRU00461"/>
    </source>
</evidence>
<dbReference type="Gene3D" id="2.130.10.10">
    <property type="entry name" value="YVTN repeat-like/Quinoprotein amine dehydrogenase"/>
    <property type="match status" value="2"/>
</dbReference>
<evidence type="ECO:0000256" key="9">
    <source>
        <dbReference type="ARBA" id="ARBA00022737"/>
    </source>
</evidence>
<evidence type="ECO:0000256" key="4">
    <source>
        <dbReference type="ARBA" id="ARBA00022475"/>
    </source>
</evidence>
<dbReference type="GO" id="GO:0005789">
    <property type="term" value="C:endoplasmic reticulum membrane"/>
    <property type="evidence" value="ECO:0007669"/>
    <property type="project" value="UniProtKB-SubCell"/>
</dbReference>
<evidence type="ECO:0000256" key="7">
    <source>
        <dbReference type="ARBA" id="ARBA00022692"/>
    </source>
</evidence>
<dbReference type="Pfam" id="PF00058">
    <property type="entry name" value="Ldl_recept_b"/>
    <property type="match status" value="2"/>
</dbReference>
<feature type="disulfide bond" evidence="17">
    <location>
        <begin position="1498"/>
        <end position="1513"/>
    </location>
</feature>
<dbReference type="SUPFAM" id="SSF110296">
    <property type="entry name" value="Oligoxyloglucan reducing end-specific cellobiohydrolase"/>
    <property type="match status" value="1"/>
</dbReference>
<keyword evidence="14 17" id="KW-1015">Disulfide bond</keyword>
<keyword evidence="11" id="KW-0256">Endoplasmic reticulum</keyword>
<feature type="disulfide bond" evidence="17">
    <location>
        <begin position="1402"/>
        <end position="1417"/>
    </location>
</feature>
<dbReference type="InterPro" id="IPR023415">
    <property type="entry name" value="LDLR_class-A_CS"/>
</dbReference>
<dbReference type="InterPro" id="IPR031778">
    <property type="entry name" value="Sortilin_N"/>
</dbReference>
<dbReference type="SUPFAM" id="SSF57424">
    <property type="entry name" value="LDL receptor-like module"/>
    <property type="match status" value="6"/>
</dbReference>
<dbReference type="InterPro" id="IPR031777">
    <property type="entry name" value="Sortilin_C"/>
</dbReference>
<dbReference type="Proteomes" id="UP000291343">
    <property type="component" value="Unassembled WGS sequence"/>
</dbReference>
<organism evidence="21 22">
    <name type="scientific">Laodelphax striatellus</name>
    <name type="common">Small brown planthopper</name>
    <name type="synonym">Delphax striatella</name>
    <dbReference type="NCBI Taxonomy" id="195883"/>
    <lineage>
        <taxon>Eukaryota</taxon>
        <taxon>Metazoa</taxon>
        <taxon>Ecdysozoa</taxon>
        <taxon>Arthropoda</taxon>
        <taxon>Hexapoda</taxon>
        <taxon>Insecta</taxon>
        <taxon>Pterygota</taxon>
        <taxon>Neoptera</taxon>
        <taxon>Paraneoptera</taxon>
        <taxon>Hemiptera</taxon>
        <taxon>Auchenorrhyncha</taxon>
        <taxon>Fulgoroidea</taxon>
        <taxon>Delphacidae</taxon>
        <taxon>Criomorphinae</taxon>
        <taxon>Laodelphax</taxon>
    </lineage>
</organism>
<feature type="signal peptide" evidence="19">
    <location>
        <begin position="1"/>
        <end position="27"/>
    </location>
</feature>
<dbReference type="OrthoDB" id="443634at2759"/>
<dbReference type="InterPro" id="IPR011042">
    <property type="entry name" value="6-blade_b-propeller_TolB-like"/>
</dbReference>
<feature type="domain" description="VPS10" evidence="20">
    <location>
        <begin position="114"/>
        <end position="799"/>
    </location>
</feature>
<dbReference type="PANTHER" id="PTHR12106">
    <property type="entry name" value="SORTILIN RELATED"/>
    <property type="match status" value="1"/>
</dbReference>
<dbReference type="Pfam" id="PF00057">
    <property type="entry name" value="Ldl_recept_a"/>
    <property type="match status" value="6"/>
</dbReference>
<dbReference type="SMART" id="SM00602">
    <property type="entry name" value="VPS10"/>
    <property type="match status" value="1"/>
</dbReference>
<dbReference type="GO" id="GO:0005768">
    <property type="term" value="C:endosome"/>
    <property type="evidence" value="ECO:0007669"/>
    <property type="project" value="UniProtKB-SubCell"/>
</dbReference>
<keyword evidence="5" id="KW-0245">EGF-like domain</keyword>
<dbReference type="SMART" id="SM00135">
    <property type="entry name" value="LY"/>
    <property type="match status" value="5"/>
</dbReference>
<feature type="disulfide bond" evidence="17">
    <location>
        <begin position="1139"/>
        <end position="1157"/>
    </location>
</feature>
<gene>
    <name evidence="21" type="ORF">LSTR_LSTR013741</name>
</gene>
<keyword evidence="12" id="KW-1133">Transmembrane helix</keyword>
<protein>
    <recommendedName>
        <fullName evidence="20">VPS10 domain-containing protein</fullName>
    </recommendedName>
</protein>
<feature type="disulfide bond" evidence="17">
    <location>
        <begin position="1443"/>
        <end position="1458"/>
    </location>
</feature>
<dbReference type="InterPro" id="IPR006581">
    <property type="entry name" value="VPS10"/>
</dbReference>
<dbReference type="InterPro" id="IPR050310">
    <property type="entry name" value="VPS10-sortilin"/>
</dbReference>
<keyword evidence="4" id="KW-1003">Cell membrane</keyword>
<dbReference type="InterPro" id="IPR002172">
    <property type="entry name" value="LDrepeatLR_classA_rpt"/>
</dbReference>
<keyword evidence="7" id="KW-0812">Transmembrane</keyword>
<evidence type="ECO:0000256" key="5">
    <source>
        <dbReference type="ARBA" id="ARBA00022536"/>
    </source>
</evidence>
<dbReference type="InterPro" id="IPR000033">
    <property type="entry name" value="LDLR_classB_rpt"/>
</dbReference>
<dbReference type="GO" id="GO:0005794">
    <property type="term" value="C:Golgi apparatus"/>
    <property type="evidence" value="ECO:0007669"/>
    <property type="project" value="TreeGrafter"/>
</dbReference>
<evidence type="ECO:0000256" key="14">
    <source>
        <dbReference type="ARBA" id="ARBA00023157"/>
    </source>
</evidence>
<keyword evidence="9" id="KW-0677">Repeat</keyword>
<evidence type="ECO:0000256" key="15">
    <source>
        <dbReference type="ARBA" id="ARBA00023170"/>
    </source>
</evidence>
<dbReference type="InterPro" id="IPR015943">
    <property type="entry name" value="WD40/YVTN_repeat-like_dom_sf"/>
</dbReference>
<dbReference type="GO" id="GO:0006892">
    <property type="term" value="P:post-Golgi vesicle-mediated transport"/>
    <property type="evidence" value="ECO:0007669"/>
    <property type="project" value="TreeGrafter"/>
</dbReference>
<dbReference type="Pfam" id="PF15901">
    <property type="entry name" value="Sortilin_C"/>
    <property type="match status" value="1"/>
</dbReference>
<keyword evidence="22" id="KW-1185">Reference proteome</keyword>
<dbReference type="FunFam" id="3.30.60.270:FF:000002">
    <property type="entry name" value="Sortilin-related receptor isoform A"/>
    <property type="match status" value="1"/>
</dbReference>
<dbReference type="GO" id="GO:0006897">
    <property type="term" value="P:endocytosis"/>
    <property type="evidence" value="ECO:0007669"/>
    <property type="project" value="UniProtKB-KW"/>
</dbReference>
<keyword evidence="15" id="KW-0675">Receptor</keyword>
<evidence type="ECO:0000256" key="1">
    <source>
        <dbReference type="ARBA" id="ARBA00004177"/>
    </source>
</evidence>
<comment type="caution">
    <text evidence="17">Lacks conserved residue(s) required for the propagation of feature annotation.</text>
</comment>
<evidence type="ECO:0000256" key="2">
    <source>
        <dbReference type="ARBA" id="ARBA00004251"/>
    </source>
</evidence>
<dbReference type="FunFam" id="4.10.400.10:FF:000045">
    <property type="entry name" value="Low-density lipoprotein receptor-related protein 2"/>
    <property type="match status" value="1"/>
</dbReference>
<evidence type="ECO:0000313" key="22">
    <source>
        <dbReference type="Proteomes" id="UP000291343"/>
    </source>
</evidence>
<name>A0A482X2P8_LAOST</name>
<feature type="non-terminal residue" evidence="21">
    <location>
        <position position="1521"/>
    </location>
</feature>
<dbReference type="GO" id="GO:0005886">
    <property type="term" value="C:plasma membrane"/>
    <property type="evidence" value="ECO:0007669"/>
    <property type="project" value="UniProtKB-SubCell"/>
</dbReference>
<comment type="caution">
    <text evidence="21">The sequence shown here is derived from an EMBL/GenBank/DDBJ whole genome shotgun (WGS) entry which is preliminary data.</text>
</comment>
<dbReference type="SMART" id="SM00192">
    <property type="entry name" value="LDLa"/>
    <property type="match status" value="7"/>
</dbReference>
<evidence type="ECO:0000256" key="16">
    <source>
        <dbReference type="ARBA" id="ARBA00023180"/>
    </source>
</evidence>
<feature type="repeat" description="LDL-receptor class B" evidence="18">
    <location>
        <begin position="980"/>
        <end position="1024"/>
    </location>
</feature>
<dbReference type="PROSITE" id="PS50068">
    <property type="entry name" value="LDLRA_2"/>
    <property type="match status" value="6"/>
</dbReference>
<dbReference type="InterPro" id="IPR036055">
    <property type="entry name" value="LDL_receptor-like_sf"/>
</dbReference>
<evidence type="ECO:0000256" key="12">
    <source>
        <dbReference type="ARBA" id="ARBA00022989"/>
    </source>
</evidence>
<keyword evidence="8 19" id="KW-0732">Signal</keyword>
<dbReference type="SMR" id="A0A482X2P8"/>
<feature type="disulfide bond" evidence="17">
    <location>
        <begin position="1342"/>
        <end position="1357"/>
    </location>
</feature>
<comment type="subcellular location">
    <subcellularLocation>
        <location evidence="2">Cell membrane</location>
        <topology evidence="2">Single-pass type I membrane protein</topology>
    </subcellularLocation>
    <subcellularLocation>
        <location evidence="3">Endoplasmic reticulum membrane</location>
        <topology evidence="3">Single-pass membrane protein</topology>
    </subcellularLocation>
    <subcellularLocation>
        <location evidence="1">Endosome</location>
    </subcellularLocation>
</comment>
<dbReference type="EMBL" id="QKKF02019280">
    <property type="protein sequence ID" value="RZF40167.1"/>
    <property type="molecule type" value="Genomic_DNA"/>
</dbReference>
<dbReference type="Gene3D" id="3.30.60.270">
    <property type="match status" value="1"/>
</dbReference>
<evidence type="ECO:0000256" key="8">
    <source>
        <dbReference type="ARBA" id="ARBA00022729"/>
    </source>
</evidence>
<dbReference type="Gene3D" id="2.10.70.80">
    <property type="match status" value="1"/>
</dbReference>
<dbReference type="SUPFAM" id="SSF63825">
    <property type="entry name" value="YWTD domain"/>
    <property type="match status" value="1"/>
</dbReference>
<keyword evidence="10" id="KW-0967">Endosome</keyword>
<sequence>MAVAKKSNYLLCASLLFVNIWFAKCSGLENLDTYNYKDGVGTTMIITRPSSNNEETASSVHVEKRAVPFQNAKGINISAQVYPLHDSHQQLMVHWAGEGSNVIFCLARDAQGDILHKPSAVFISYDYGDTYVNRTEAFRLSDMSANLPPQYAVVEKFYTHPKFNSHCVFVDKVNKHIFVTSDYGKNIEKVALSFTPNEILFYPLSPMKILSSDDKKNLWVSEDFGLSWTQLDQNVKSFAWAAGLRVRGGMIVDEGDGWGAAEEEIPLAIERQETANSSKAILVTARQRLTLLEDVVDFQVKAGFFFAKKKGSKKNVDLYVKYKTSDFVKAVFDTKLDLLNYQIVDVTDNRLMVAVSHTPTLSHLYVAEMDYVRQTNADQRTAEKLFRDREDAAKVDGNKKDAAAATGDKKELKFRLSLERVFCYVHGHTWTDTWLSDVVENSFTDFHKVNGLNGIYIASQVSDKYPPQNGNIGPEHLESVITFNWGGDWRRLTPPSHDLAGAPIQCAAAEANCSLHLSQEFTKLHPVTRSQPILSSKSAPGLIVAAGVVGRSLKGHVGVFVSRDAGLTWHHVLNEYHLFNFGDHGGVLTAVRTNKYVKATASNKLLFSTDEGENWKSLAFSEDEKLHIYGLMTEPGENTTIFTMFGSGVTKHRWLIIKVDLAKAFAYNCSEDDYKQWSPSSEVGPHMPCVLGKKETYQRRNPHSNCYNGRDYDRPVSMERCRCQVEDFECDFGFERKDNLPICVRNKKVLPAYYDPPATCREGDFFNRTRGYRKIMDDECIGGEEDFLPDLIPCPYAEVKDFLLVAQKSRIVRYDLSNLQPETLPLPKIKNVVALEFDVENDCVYWADISNSSIQRQCLNGVKPVETLVEVGLSSVEGMSFDWITNMLYFVDGIRARIEVIRTDISNAGRMRRTILDKKELHKPRGIAVHPMKGYLFWTDWAVGQPSLSRANTDGSHVKKLFAYTTVMWPNGVTIDFHTQRIYWVDARDGYIGSSDLDGQHFFKVLSKDARVAHPFAVAVFKGSMYWDDWKQASIFVADKDHGAGVQAIAMDPQGLMDMKVVSSDYRPSHYKSDDFACLGQHDCSHLCFNLPGRQHTCLCPDDLVQEGNSCWCEGKVKPYANSTCPTVDRTCAPSHFKCANNLCISKQWLCDGDDDCGDGSDEVVRWQRQYRSSILFSGSNSSFFTVDDFYSWNCILWKCDGENDCRDGSDEEGCPPDPRPPAHNHTCPPGTFGCRYRLYNETENPLLYSKTDCATIECAAWQFKCAISKRCIFESWRCDGEQDCGPHDDSDERDCIATPPTATATNATTPVPPSAPPPLACSSTFTFNCTDGRCIPFWWKCDGVNDCGDNSDEEGCGGGLSPPTLPPPGPPTTQPPPPVCHHLSGFLCAKEQVCVPLSWVCDGQRDCADGGDEAHCADVARCADNKFRCRMDGQCIYLSQVCDGVVNCADHSDEAMCGGGGGGGGAVTSPPTIAAPSCALGMFACDESTCLPLANLCNGHTDCYDGSDEANCENTTRIYQ</sequence>
<reference evidence="21 22" key="1">
    <citation type="journal article" date="2017" name="Gigascience">
        <title>Genome sequence of the small brown planthopper, Laodelphax striatellus.</title>
        <authorList>
            <person name="Zhu J."/>
            <person name="Jiang F."/>
            <person name="Wang X."/>
            <person name="Yang P."/>
            <person name="Bao Y."/>
            <person name="Zhao W."/>
            <person name="Wang W."/>
            <person name="Lu H."/>
            <person name="Wang Q."/>
            <person name="Cui N."/>
            <person name="Li J."/>
            <person name="Chen X."/>
            <person name="Luo L."/>
            <person name="Yu J."/>
            <person name="Kang L."/>
            <person name="Cui F."/>
        </authorList>
    </citation>
    <scope>NUCLEOTIDE SEQUENCE [LARGE SCALE GENOMIC DNA]</scope>
    <source>
        <strain evidence="21">Lst14</strain>
    </source>
</reference>
<evidence type="ECO:0000313" key="21">
    <source>
        <dbReference type="EMBL" id="RZF40167.1"/>
    </source>
</evidence>
<feature type="disulfide bond" evidence="17">
    <location>
        <begin position="1330"/>
        <end position="1348"/>
    </location>
</feature>
<dbReference type="PROSITE" id="PS01209">
    <property type="entry name" value="LDLRA_1"/>
    <property type="match status" value="3"/>
</dbReference>
<accession>A0A482X2P8</accession>
<dbReference type="STRING" id="195883.A0A482X2P8"/>
<evidence type="ECO:0000259" key="20">
    <source>
        <dbReference type="SMART" id="SM00602"/>
    </source>
</evidence>
<keyword evidence="16" id="KW-0325">Glycoprotein</keyword>
<evidence type="ECO:0000256" key="13">
    <source>
        <dbReference type="ARBA" id="ARBA00023136"/>
    </source>
</evidence>
<dbReference type="PROSITE" id="PS51120">
    <property type="entry name" value="LDLRB"/>
    <property type="match status" value="3"/>
</dbReference>
<evidence type="ECO:0000256" key="6">
    <source>
        <dbReference type="ARBA" id="ARBA00022583"/>
    </source>
</evidence>
<dbReference type="PRINTS" id="PR00261">
    <property type="entry name" value="LDLRECEPTOR"/>
</dbReference>
<dbReference type="Gene3D" id="2.120.10.30">
    <property type="entry name" value="TolB, C-terminal domain"/>
    <property type="match status" value="1"/>
</dbReference>
<keyword evidence="13" id="KW-0472">Membrane</keyword>
<feature type="repeat" description="LDL-receptor class B" evidence="18">
    <location>
        <begin position="934"/>
        <end position="979"/>
    </location>
</feature>
<proteinExistence type="predicted"/>
<dbReference type="InParanoid" id="A0A482X2P8"/>
<evidence type="ECO:0000256" key="17">
    <source>
        <dbReference type="PROSITE-ProRule" id="PRU00124"/>
    </source>
</evidence>
<feature type="disulfide bond" evidence="17">
    <location>
        <begin position="1486"/>
        <end position="1504"/>
    </location>
</feature>
<dbReference type="Pfam" id="PF15902">
    <property type="entry name" value="Sortilin-Vps10"/>
    <property type="match status" value="1"/>
</dbReference>
<evidence type="ECO:0000256" key="19">
    <source>
        <dbReference type="SAM" id="SignalP"/>
    </source>
</evidence>
<evidence type="ECO:0000256" key="3">
    <source>
        <dbReference type="ARBA" id="ARBA00004389"/>
    </source>
</evidence>
<feature type="disulfide bond" evidence="17">
    <location>
        <begin position="1132"/>
        <end position="1144"/>
    </location>
</feature>
<evidence type="ECO:0000256" key="10">
    <source>
        <dbReference type="ARBA" id="ARBA00022753"/>
    </source>
</evidence>